<name>A0AAV5FDZ0_ELECO</name>
<sequence length="531" mass="58578">MARPLGSSAWRRAPHPQRHGEEELVRRMIEIASRTHDECIALLRNFEWSTSQSRRRRDMNLILENWFPGAKSSESVDLKSQLFHDTTLLSSSITGDGSSSESAAARYRCSSTPHTKAAAATMATAERMGVSRRFLNLILGSSYRGTKGLTTDSLASSLRPVDLRGQLFNTSTPTSTFGEVSESAAVQDITSCTQAADADNLKKLAQVAELKMDWFQLPAPIFSFQATAAPSRYKVDVFPLTDRKVLINHESGGTLLFDVDTCRLVTMPNLHRHKGGMTISLFVPSAGAGGGGSLYIMERIPRPELGSSTLSDQFEALVYSSPTMNSLCESAYCQRFPPPPFICEPDYHYPYPRITAYAAVGSDVYISAERAGTYCLDTRSNTWDRVGQWTLPFQGKAEYEPELNLWFGLSAEHGHIAAADLSDMSSQPQLVDTGSSKELELPDEWLVSYDSRLVNLGSGRFCIARFFYTLLMHGDSVAEVNQILVLTGVEVTSPVHDGNRTGSCTREVKLAIRQHKSKCHISDCISIVDVF</sequence>
<gene>
    <name evidence="2" type="primary">gb21657</name>
    <name evidence="2" type="ORF">PR202_gb21657</name>
</gene>
<proteinExistence type="predicted"/>
<reference evidence="2" key="1">
    <citation type="journal article" date="2018" name="DNA Res.">
        <title>Multiple hybrid de novo genome assembly of finger millet, an orphan allotetraploid crop.</title>
        <authorList>
            <person name="Hatakeyama M."/>
            <person name="Aluri S."/>
            <person name="Balachadran M.T."/>
            <person name="Sivarajan S.R."/>
            <person name="Patrignani A."/>
            <person name="Gruter S."/>
            <person name="Poveda L."/>
            <person name="Shimizu-Inatsugi R."/>
            <person name="Baeten J."/>
            <person name="Francoijs K.J."/>
            <person name="Nataraja K.N."/>
            <person name="Reddy Y.A.N."/>
            <person name="Phadnis S."/>
            <person name="Ravikumar R.L."/>
            <person name="Schlapbach R."/>
            <person name="Sreeman S.M."/>
            <person name="Shimizu K.K."/>
        </authorList>
    </citation>
    <scope>NUCLEOTIDE SEQUENCE</scope>
</reference>
<comment type="caution">
    <text evidence="2">The sequence shown here is derived from an EMBL/GenBank/DDBJ whole genome shotgun (WGS) entry which is preliminary data.</text>
</comment>
<dbReference type="EMBL" id="BQKI01000084">
    <property type="protein sequence ID" value="GJN33093.1"/>
    <property type="molecule type" value="Genomic_DNA"/>
</dbReference>
<dbReference type="Proteomes" id="UP001054889">
    <property type="component" value="Unassembled WGS sequence"/>
</dbReference>
<feature type="region of interest" description="Disordered" evidence="1">
    <location>
        <begin position="1"/>
        <end position="21"/>
    </location>
</feature>
<evidence type="ECO:0000313" key="2">
    <source>
        <dbReference type="EMBL" id="GJN33093.1"/>
    </source>
</evidence>
<organism evidence="2 3">
    <name type="scientific">Eleusine coracana subsp. coracana</name>
    <dbReference type="NCBI Taxonomy" id="191504"/>
    <lineage>
        <taxon>Eukaryota</taxon>
        <taxon>Viridiplantae</taxon>
        <taxon>Streptophyta</taxon>
        <taxon>Embryophyta</taxon>
        <taxon>Tracheophyta</taxon>
        <taxon>Spermatophyta</taxon>
        <taxon>Magnoliopsida</taxon>
        <taxon>Liliopsida</taxon>
        <taxon>Poales</taxon>
        <taxon>Poaceae</taxon>
        <taxon>PACMAD clade</taxon>
        <taxon>Chloridoideae</taxon>
        <taxon>Cynodonteae</taxon>
        <taxon>Eleusininae</taxon>
        <taxon>Eleusine</taxon>
    </lineage>
</organism>
<dbReference type="AlphaFoldDB" id="A0AAV5FDZ0"/>
<reference evidence="2" key="2">
    <citation type="submission" date="2021-12" db="EMBL/GenBank/DDBJ databases">
        <title>Resequencing data analysis of finger millet.</title>
        <authorList>
            <person name="Hatakeyama M."/>
            <person name="Aluri S."/>
            <person name="Balachadran M.T."/>
            <person name="Sivarajan S.R."/>
            <person name="Poveda L."/>
            <person name="Shimizu-Inatsugi R."/>
            <person name="Schlapbach R."/>
            <person name="Sreeman S.M."/>
            <person name="Shimizu K.K."/>
        </authorList>
    </citation>
    <scope>NUCLEOTIDE SEQUENCE</scope>
</reference>
<dbReference type="InterPro" id="IPR012871">
    <property type="entry name" value="DUF1668_ORYSA"/>
</dbReference>
<dbReference type="PANTHER" id="PTHR33085">
    <property type="entry name" value="OS12G0113100 PROTEIN-RELATED"/>
    <property type="match status" value="1"/>
</dbReference>
<protein>
    <submittedName>
        <fullName evidence="2">Uncharacterized protein</fullName>
    </submittedName>
</protein>
<accession>A0AAV5FDZ0</accession>
<evidence type="ECO:0000256" key="1">
    <source>
        <dbReference type="SAM" id="MobiDB-lite"/>
    </source>
</evidence>
<dbReference type="Pfam" id="PF07893">
    <property type="entry name" value="DUF1668"/>
    <property type="match status" value="1"/>
</dbReference>
<evidence type="ECO:0000313" key="3">
    <source>
        <dbReference type="Proteomes" id="UP001054889"/>
    </source>
</evidence>
<dbReference type="PANTHER" id="PTHR33085:SF145">
    <property type="entry name" value="OS05G0302200 PROTEIN"/>
    <property type="match status" value="1"/>
</dbReference>
<keyword evidence="3" id="KW-1185">Reference proteome</keyword>